<evidence type="ECO:0000259" key="8">
    <source>
        <dbReference type="PROSITE" id="PS51136"/>
    </source>
</evidence>
<dbReference type="GO" id="GO:0000785">
    <property type="term" value="C:chromatin"/>
    <property type="evidence" value="ECO:0007669"/>
    <property type="project" value="UniProtKB-ARBA"/>
</dbReference>
<evidence type="ECO:0000259" key="7">
    <source>
        <dbReference type="PROSITE" id="PS50827"/>
    </source>
</evidence>
<feature type="coiled-coil region" evidence="5">
    <location>
        <begin position="699"/>
        <end position="726"/>
    </location>
</feature>
<evidence type="ECO:0000256" key="5">
    <source>
        <dbReference type="SAM" id="Coils"/>
    </source>
</evidence>
<dbReference type="Proteomes" id="UP000030854">
    <property type="component" value="Unassembled WGS sequence"/>
</dbReference>
<dbReference type="AlphaFoldDB" id="A0A0B1P877"/>
<accession>A0A0B1P877</accession>
<feature type="region of interest" description="Disordered" evidence="6">
    <location>
        <begin position="193"/>
        <end position="212"/>
    </location>
</feature>
<dbReference type="OMA" id="FVEVHCA"/>
<dbReference type="InterPro" id="IPR018501">
    <property type="entry name" value="DDT_dom"/>
</dbReference>
<feature type="domain" description="WAC" evidence="8">
    <location>
        <begin position="1"/>
        <end position="88"/>
    </location>
</feature>
<dbReference type="PROSITE" id="PS51136">
    <property type="entry name" value="WAC"/>
    <property type="match status" value="1"/>
</dbReference>
<dbReference type="OrthoDB" id="332390at2759"/>
<dbReference type="PANTHER" id="PTHR32075:SF6">
    <property type="entry name" value="ISWI CHROMATIN-REMODELING COMPLEX SUBUNIT YPL216W-RELATED"/>
    <property type="match status" value="1"/>
</dbReference>
<dbReference type="EMBL" id="JNVN01001602">
    <property type="protein sequence ID" value="KHJ33151.1"/>
    <property type="molecule type" value="Genomic_DNA"/>
</dbReference>
<comment type="caution">
    <text evidence="9">The sequence shown here is derived from an EMBL/GenBank/DDBJ whole genome shotgun (WGS) entry which is preliminary data.</text>
</comment>
<dbReference type="InterPro" id="IPR028941">
    <property type="entry name" value="WHIM2_dom"/>
</dbReference>
<feature type="domain" description="DDT" evidence="7">
    <location>
        <begin position="360"/>
        <end position="424"/>
    </location>
</feature>
<dbReference type="PROSITE" id="PS50827">
    <property type="entry name" value="DDT"/>
    <property type="match status" value="1"/>
</dbReference>
<dbReference type="InterPro" id="IPR028942">
    <property type="entry name" value="WHIM1_dom"/>
</dbReference>
<dbReference type="GO" id="GO:0031509">
    <property type="term" value="P:subtelomeric heterochromatin formation"/>
    <property type="evidence" value="ECO:0007669"/>
    <property type="project" value="TreeGrafter"/>
</dbReference>
<comment type="subcellular location">
    <subcellularLocation>
        <location evidence="1 4">Nucleus</location>
    </subcellularLocation>
</comment>
<evidence type="ECO:0000256" key="3">
    <source>
        <dbReference type="ARBA" id="ARBA00023242"/>
    </source>
</evidence>
<dbReference type="Pfam" id="PF15612">
    <property type="entry name" value="WHIM1"/>
    <property type="match status" value="1"/>
</dbReference>
<keyword evidence="3 4" id="KW-0539">Nucleus</keyword>
<protein>
    <submittedName>
        <fullName evidence="9">Putative ddt domain-containing protein</fullName>
    </submittedName>
</protein>
<dbReference type="STRING" id="52586.A0A0B1P877"/>
<evidence type="ECO:0000313" key="9">
    <source>
        <dbReference type="EMBL" id="KHJ33151.1"/>
    </source>
</evidence>
<evidence type="ECO:0000256" key="1">
    <source>
        <dbReference type="ARBA" id="ARBA00004123"/>
    </source>
</evidence>
<feature type="compositionally biased region" description="Basic residues" evidence="6">
    <location>
        <begin position="951"/>
        <end position="960"/>
    </location>
</feature>
<organism evidence="9 10">
    <name type="scientific">Uncinula necator</name>
    <name type="common">Grape powdery mildew</name>
    <dbReference type="NCBI Taxonomy" id="52586"/>
    <lineage>
        <taxon>Eukaryota</taxon>
        <taxon>Fungi</taxon>
        <taxon>Dikarya</taxon>
        <taxon>Ascomycota</taxon>
        <taxon>Pezizomycotina</taxon>
        <taxon>Leotiomycetes</taxon>
        <taxon>Erysiphales</taxon>
        <taxon>Erysiphaceae</taxon>
        <taxon>Erysiphe</taxon>
    </lineage>
</organism>
<dbReference type="Pfam" id="PF02791">
    <property type="entry name" value="DDT"/>
    <property type="match status" value="1"/>
</dbReference>
<dbReference type="HOGENOM" id="CLU_002631_1_0_1"/>
<dbReference type="PANTHER" id="PTHR32075">
    <property type="entry name" value="ISWI CHROMATIN-REMODELING COMPLEX SUBUNIT YPL216W-RELATED"/>
    <property type="match status" value="1"/>
</dbReference>
<keyword evidence="10" id="KW-1185">Reference proteome</keyword>
<gene>
    <name evidence="9" type="ORF">EV44_g5812</name>
</gene>
<sequence>MEFYKQRRFICQITGHSGLSFFEALKSEQAGAQEVEEAFPEALKGPILRRVQFQTISRIDSLVDLIYEEFRADYYPGEIVTVHVVTGERLTGVVRDKTSFGAKILPDGTLDPPFSRYFVSLDNRPKEEAVVDEAHISRDRKIFTKQVLRSFIKKSVIRESWTGAPWQVKHDVAKKYHIDIRIPHHLLFKNKANEKKNKVNQTKKTPNIDGKAYNSQKKSIQNGRHSELKVILETQKSKQNLDHQQVKSKKQNSFNITAQPNGSLQITNQLPYISHTFQVFASHSQVEPYLANLHKQTLSFPPISSSLQLSKPASQTKYPIDDLQIPPRLNGLERPALKFLSQDVPSCSGIESEAVNGIKMKSVSGFLETWDLLNVFCEVLVLDSFTFDDFVEAMQLSSEHVYECELFTEIHCAVLKMLVESEQDGGKILVSLPEIEQERESDNELGEPKSILTTISEPDLEPKRRTTRSSMAMIEQSSSPKPAHRAAEVHAKINWVDELRNRRLGGGGWQFILIGLLHQLSMSSHYHDNCEILLHELAPYDQEPTPETAKKEYSNLNVNLRIKALEILCLLIVDTQAIRNYMEECSEQMTCFRKQKIQWQRDRKLYLEELRILNDERKTLLPSEISFSPSLGNKDLEKLLNREVEEDDIIDTDDDIRSMRSLRGGQDRTLERKRKRSNQQERKDNSQLDSKRPKNARQYAKVLKEIQKKQELVTKCENEISTLDNDLREADCPRTRILGRDRFWNRYFWFERNGMPYGGLPDSSTAHADYANGCIWIQGPGDLEREGFIEMKGEQQNEYLKKFKMTVPERKKTEEGLTSVYNLYQWGYYEDPEAVDELIAWLDIRGSNEQKLHKELKLYRDQINTNMINRKNYLKSWQDELPEINNRRTATRWREPPNKKIKYRCQAWHNHRALSKIGHLHSEQPRTRRSTKKVTSVVNEAELPSKNDTKKKNKRKLSAR</sequence>
<dbReference type="InterPro" id="IPR013136">
    <property type="entry name" value="WSTF_Acf1_Cbp146"/>
</dbReference>
<reference evidence="9 10" key="1">
    <citation type="journal article" date="2014" name="BMC Genomics">
        <title>Adaptive genomic structural variation in the grape powdery mildew pathogen, Erysiphe necator.</title>
        <authorList>
            <person name="Jones L."/>
            <person name="Riaz S."/>
            <person name="Morales-Cruz A."/>
            <person name="Amrine K.C."/>
            <person name="McGuire B."/>
            <person name="Gubler W.D."/>
            <person name="Walker M.A."/>
            <person name="Cantu D."/>
        </authorList>
    </citation>
    <scope>NUCLEOTIDE SEQUENCE [LARGE SCALE GENOMIC DNA]</scope>
    <source>
        <strain evidence="10">c</strain>
    </source>
</reference>
<proteinExistence type="predicted"/>
<keyword evidence="2 5" id="KW-0175">Coiled coil</keyword>
<dbReference type="Pfam" id="PF10537">
    <property type="entry name" value="WAC_Acf1_DNA_bd"/>
    <property type="match status" value="1"/>
</dbReference>
<dbReference type="Pfam" id="PF15613">
    <property type="entry name" value="WSD"/>
    <property type="match status" value="1"/>
</dbReference>
<name>A0A0B1P877_UNCNE</name>
<dbReference type="GO" id="GO:0000781">
    <property type="term" value="C:chromosome, telomeric region"/>
    <property type="evidence" value="ECO:0007669"/>
    <property type="project" value="GOC"/>
</dbReference>
<evidence type="ECO:0000256" key="4">
    <source>
        <dbReference type="PROSITE-ProRule" id="PRU00475"/>
    </source>
</evidence>
<feature type="region of interest" description="Disordered" evidence="6">
    <location>
        <begin position="919"/>
        <end position="960"/>
    </location>
</feature>
<evidence type="ECO:0000256" key="2">
    <source>
        <dbReference type="ARBA" id="ARBA00023054"/>
    </source>
</evidence>
<feature type="region of interest" description="Disordered" evidence="6">
    <location>
        <begin position="661"/>
        <end position="696"/>
    </location>
</feature>
<feature type="compositionally biased region" description="Basic and acidic residues" evidence="6">
    <location>
        <begin position="678"/>
        <end position="692"/>
    </location>
</feature>
<evidence type="ECO:0000313" key="10">
    <source>
        <dbReference type="Proteomes" id="UP000030854"/>
    </source>
</evidence>
<dbReference type="GO" id="GO:0005634">
    <property type="term" value="C:nucleus"/>
    <property type="evidence" value="ECO:0007669"/>
    <property type="project" value="UniProtKB-SubCell"/>
</dbReference>
<evidence type="ECO:0000256" key="6">
    <source>
        <dbReference type="SAM" id="MobiDB-lite"/>
    </source>
</evidence>